<dbReference type="EMBL" id="RSCL01000025">
    <property type="protein sequence ID" value="RUT00181.1"/>
    <property type="molecule type" value="Genomic_DNA"/>
</dbReference>
<dbReference type="RefSeq" id="WP_127085709.1">
    <property type="nucleotide sequence ID" value="NZ_RSCL01000025.1"/>
</dbReference>
<evidence type="ECO:0008006" key="3">
    <source>
        <dbReference type="Google" id="ProtNLM"/>
    </source>
</evidence>
<reference evidence="1" key="2">
    <citation type="journal article" date="2019" name="Genome Biol. Evol.">
        <title>Day and night: Metabolic profiles and evolutionary relationships of six axenic non-marine cyanobacteria.</title>
        <authorList>
            <person name="Will S.E."/>
            <person name="Henke P."/>
            <person name="Boedeker C."/>
            <person name="Huang S."/>
            <person name="Brinkmann H."/>
            <person name="Rohde M."/>
            <person name="Jarek M."/>
            <person name="Friedl T."/>
            <person name="Seufert S."/>
            <person name="Schumacher M."/>
            <person name="Overmann J."/>
            <person name="Neumann-Schaal M."/>
            <person name="Petersen J."/>
        </authorList>
    </citation>
    <scope>NUCLEOTIDE SEQUENCE [LARGE SCALE GENOMIC DNA]</scope>
    <source>
        <strain evidence="1">PCC 7102</strain>
    </source>
</reference>
<evidence type="ECO:0000313" key="1">
    <source>
        <dbReference type="EMBL" id="RUT00181.1"/>
    </source>
</evidence>
<dbReference type="AlphaFoldDB" id="A0A3S1C4R3"/>
<reference evidence="1" key="1">
    <citation type="submission" date="2018-12" db="EMBL/GenBank/DDBJ databases">
        <authorList>
            <person name="Will S."/>
            <person name="Neumann-Schaal M."/>
            <person name="Henke P."/>
        </authorList>
    </citation>
    <scope>NUCLEOTIDE SEQUENCE</scope>
    <source>
        <strain evidence="1">PCC 7102</strain>
    </source>
</reference>
<accession>A0A3S1C4R3</accession>
<organism evidence="1 2">
    <name type="scientific">Dulcicalothrix desertica PCC 7102</name>
    <dbReference type="NCBI Taxonomy" id="232991"/>
    <lineage>
        <taxon>Bacteria</taxon>
        <taxon>Bacillati</taxon>
        <taxon>Cyanobacteriota</taxon>
        <taxon>Cyanophyceae</taxon>
        <taxon>Nostocales</taxon>
        <taxon>Calotrichaceae</taxon>
        <taxon>Dulcicalothrix</taxon>
    </lineage>
</organism>
<protein>
    <recommendedName>
        <fullName evidence="3">DUF2281 domain-containing protein</fullName>
    </recommendedName>
</protein>
<sequence length="89" mass="10427">MRIKGIKRGKNIELLEEIAIPDDQEVILEISNTEVLRTYKLEVLQKSASQQDKLDDSEDIIINNFMNISESALDEYWLNEEEDEAWKDL</sequence>
<dbReference type="OrthoDB" id="565210at2"/>
<name>A0A3S1C4R3_9CYAN</name>
<dbReference type="Proteomes" id="UP000271624">
    <property type="component" value="Unassembled WGS sequence"/>
</dbReference>
<comment type="caution">
    <text evidence="1">The sequence shown here is derived from an EMBL/GenBank/DDBJ whole genome shotgun (WGS) entry which is preliminary data.</text>
</comment>
<keyword evidence="2" id="KW-1185">Reference proteome</keyword>
<gene>
    <name evidence="1" type="ORF">DSM106972_076290</name>
</gene>
<proteinExistence type="predicted"/>
<evidence type="ECO:0000313" key="2">
    <source>
        <dbReference type="Proteomes" id="UP000271624"/>
    </source>
</evidence>